<dbReference type="EnsemblPlants" id="ONIVA09G13000.2">
    <property type="protein sequence ID" value="ONIVA09G13000.2"/>
    <property type="gene ID" value="ONIVA09G13000"/>
</dbReference>
<dbReference type="HOGENOM" id="CLU_202115_0_0_1"/>
<sequence length="62" mass="6403">MTSLLVCPRKSCEAFGEVLVTCICGLGAGEVTARVEGVGGAGQQCPSCAVDKCKEELSRCHD</sequence>
<dbReference type="Proteomes" id="UP000006591">
    <property type="component" value="Chromosome 9"/>
</dbReference>
<keyword evidence="2" id="KW-1185">Reference proteome</keyword>
<dbReference type="Gramene" id="ONIVA09G13000.2">
    <property type="protein sequence ID" value="ONIVA09G13000.2"/>
    <property type="gene ID" value="ONIVA09G13000"/>
</dbReference>
<evidence type="ECO:0000313" key="2">
    <source>
        <dbReference type="Proteomes" id="UP000006591"/>
    </source>
</evidence>
<dbReference type="AlphaFoldDB" id="A0A0E0IKP9"/>
<accession>A0A0E0IKP9</accession>
<proteinExistence type="predicted"/>
<protein>
    <submittedName>
        <fullName evidence="1">Uncharacterized protein</fullName>
    </submittedName>
</protein>
<dbReference type="OMA" id="ELSRCHD"/>
<evidence type="ECO:0000313" key="1">
    <source>
        <dbReference type="EnsemblPlants" id="ONIVA09G13000.2"/>
    </source>
</evidence>
<organism evidence="1">
    <name type="scientific">Oryza nivara</name>
    <name type="common">Indian wild rice</name>
    <name type="synonym">Oryza sativa f. spontanea</name>
    <dbReference type="NCBI Taxonomy" id="4536"/>
    <lineage>
        <taxon>Eukaryota</taxon>
        <taxon>Viridiplantae</taxon>
        <taxon>Streptophyta</taxon>
        <taxon>Embryophyta</taxon>
        <taxon>Tracheophyta</taxon>
        <taxon>Spermatophyta</taxon>
        <taxon>Magnoliopsida</taxon>
        <taxon>Liliopsida</taxon>
        <taxon>Poales</taxon>
        <taxon>Poaceae</taxon>
        <taxon>BOP clade</taxon>
        <taxon>Oryzoideae</taxon>
        <taxon>Oryzeae</taxon>
        <taxon>Oryzinae</taxon>
        <taxon>Oryza</taxon>
    </lineage>
</organism>
<name>A0A0E0IKP9_ORYNI</name>
<reference evidence="1" key="2">
    <citation type="submission" date="2018-04" db="EMBL/GenBank/DDBJ databases">
        <title>OnivRS2 (Oryza nivara Reference Sequence Version 2).</title>
        <authorList>
            <person name="Zhang J."/>
            <person name="Kudrna D."/>
            <person name="Lee S."/>
            <person name="Talag J."/>
            <person name="Rajasekar S."/>
            <person name="Welchert J."/>
            <person name="Hsing Y.-I."/>
            <person name="Wing R.A."/>
        </authorList>
    </citation>
    <scope>NUCLEOTIDE SEQUENCE [LARGE SCALE GENOMIC DNA]</scope>
    <source>
        <strain evidence="1">SL10</strain>
    </source>
</reference>
<reference evidence="1" key="1">
    <citation type="submission" date="2015-04" db="UniProtKB">
        <authorList>
            <consortium name="EnsemblPlants"/>
        </authorList>
    </citation>
    <scope>IDENTIFICATION</scope>
    <source>
        <strain evidence="1">SL10</strain>
    </source>
</reference>